<dbReference type="Proteomes" id="UP001202243">
    <property type="component" value="Unassembled WGS sequence"/>
</dbReference>
<sequence length="88" mass="9819">MKTAATSTNSRKEARITIWMLLPHPVRRLVLAFADMPDARANDELTAFNRTERARITAALRSMMTHLSVAESCMNDSDVTTSTTTVLH</sequence>
<organism evidence="1 2">
    <name type="scientific">Janthinobacterium kumbetense</name>
    <dbReference type="NCBI Taxonomy" id="2950280"/>
    <lineage>
        <taxon>Bacteria</taxon>
        <taxon>Pseudomonadati</taxon>
        <taxon>Pseudomonadota</taxon>
        <taxon>Betaproteobacteria</taxon>
        <taxon>Burkholderiales</taxon>
        <taxon>Oxalobacteraceae</taxon>
        <taxon>Janthinobacterium</taxon>
    </lineage>
</organism>
<protein>
    <submittedName>
        <fullName evidence="1">Uncharacterized protein</fullName>
    </submittedName>
</protein>
<gene>
    <name evidence="1" type="ORF">NCG91_04310</name>
</gene>
<evidence type="ECO:0000313" key="2">
    <source>
        <dbReference type="Proteomes" id="UP001202243"/>
    </source>
</evidence>
<keyword evidence="2" id="KW-1185">Reference proteome</keyword>
<dbReference type="RefSeq" id="WP_251348713.1">
    <property type="nucleotide sequence ID" value="NZ_JAMQGR010000001.1"/>
</dbReference>
<evidence type="ECO:0000313" key="1">
    <source>
        <dbReference type="EMBL" id="MCM2564811.1"/>
    </source>
</evidence>
<reference evidence="1 2" key="1">
    <citation type="submission" date="2022-06" db="EMBL/GenBank/DDBJ databases">
        <title>Janthinobacterium kumbetensis sp. nov., isolated from spring water in Turkey.</title>
        <authorList>
            <person name="Inan Bektas K."/>
            <person name="Belduz A.A."/>
            <person name="Canakci S."/>
            <person name="Nalcaoglu A."/>
            <person name="Ceylan E."/>
            <person name="Kati H."/>
        </authorList>
    </citation>
    <scope>NUCLEOTIDE SEQUENCE [LARGE SCALE GENOMIC DNA]</scope>
    <source>
        <strain evidence="1 2">GK</strain>
    </source>
</reference>
<dbReference type="EMBL" id="JAMQGR010000001">
    <property type="protein sequence ID" value="MCM2564811.1"/>
    <property type="molecule type" value="Genomic_DNA"/>
</dbReference>
<proteinExistence type="predicted"/>
<name>A0ABT0WPH8_9BURK</name>
<accession>A0ABT0WPH8</accession>
<comment type="caution">
    <text evidence="1">The sequence shown here is derived from an EMBL/GenBank/DDBJ whole genome shotgun (WGS) entry which is preliminary data.</text>
</comment>